<proteinExistence type="predicted"/>
<dbReference type="Proteomes" id="UP000887565">
    <property type="component" value="Unplaced"/>
</dbReference>
<name>A0A915K6V9_ROMCU</name>
<accession>A0A915K6V9</accession>
<evidence type="ECO:0000313" key="2">
    <source>
        <dbReference type="WBParaSite" id="nRc.2.0.1.t34445-RA"/>
    </source>
</evidence>
<reference evidence="2" key="1">
    <citation type="submission" date="2022-11" db="UniProtKB">
        <authorList>
            <consortium name="WormBaseParasite"/>
        </authorList>
    </citation>
    <scope>IDENTIFICATION</scope>
</reference>
<evidence type="ECO:0000313" key="1">
    <source>
        <dbReference type="Proteomes" id="UP000887565"/>
    </source>
</evidence>
<protein>
    <submittedName>
        <fullName evidence="2">Uncharacterized protein</fullName>
    </submittedName>
</protein>
<dbReference type="AlphaFoldDB" id="A0A915K6V9"/>
<sequence length="143" mass="16381">MLHHAASCNSELEHSSSQQKLQSYCQSTSDTPKPSNETKRKITLAAVKVCAKDLRPFEVLQQSDAGIGWITGHWTDDFRDRFVCAKEFNAELYKTGDNIRTTFLTKAVVQETETQWNDKVSWACSKLRAKRAQAPQREDWPEF</sequence>
<organism evidence="1 2">
    <name type="scientific">Romanomermis culicivorax</name>
    <name type="common">Nematode worm</name>
    <dbReference type="NCBI Taxonomy" id="13658"/>
    <lineage>
        <taxon>Eukaryota</taxon>
        <taxon>Metazoa</taxon>
        <taxon>Ecdysozoa</taxon>
        <taxon>Nematoda</taxon>
        <taxon>Enoplea</taxon>
        <taxon>Dorylaimia</taxon>
        <taxon>Mermithida</taxon>
        <taxon>Mermithoidea</taxon>
        <taxon>Mermithidae</taxon>
        <taxon>Romanomermis</taxon>
    </lineage>
</organism>
<keyword evidence="1" id="KW-1185">Reference proteome</keyword>
<dbReference type="WBParaSite" id="nRc.2.0.1.t34445-RA">
    <property type="protein sequence ID" value="nRc.2.0.1.t34445-RA"/>
    <property type="gene ID" value="nRc.2.0.1.g34445"/>
</dbReference>